<feature type="region of interest" description="Disordered" evidence="5">
    <location>
        <begin position="1"/>
        <end position="49"/>
    </location>
</feature>
<dbReference type="SUPFAM" id="SSF54373">
    <property type="entry name" value="FAD-linked reductases, C-terminal domain"/>
    <property type="match status" value="1"/>
</dbReference>
<evidence type="ECO:0000256" key="4">
    <source>
        <dbReference type="ARBA" id="ARBA00023002"/>
    </source>
</evidence>
<dbReference type="InterPro" id="IPR050641">
    <property type="entry name" value="RIFMO-like"/>
</dbReference>
<keyword evidence="2" id="KW-0285">Flavoprotein</keyword>
<dbReference type="Gene3D" id="3.50.50.60">
    <property type="entry name" value="FAD/NAD(P)-binding domain"/>
    <property type="match status" value="1"/>
</dbReference>
<dbReference type="InterPro" id="IPR002938">
    <property type="entry name" value="FAD-bd"/>
</dbReference>
<dbReference type="SUPFAM" id="SSF51905">
    <property type="entry name" value="FAD/NAD(P)-binding domain"/>
    <property type="match status" value="1"/>
</dbReference>
<evidence type="ECO:0000313" key="9">
    <source>
        <dbReference type="Proteomes" id="UP001174934"/>
    </source>
</evidence>
<dbReference type="EMBL" id="JAULSR010000007">
    <property type="protein sequence ID" value="KAK0615276.1"/>
    <property type="molecule type" value="Genomic_DNA"/>
</dbReference>
<protein>
    <submittedName>
        <fullName evidence="8">FAD binding domain-containing protein</fullName>
    </submittedName>
</protein>
<keyword evidence="3" id="KW-0274">FAD</keyword>
<dbReference type="GO" id="GO:0071949">
    <property type="term" value="F:FAD binding"/>
    <property type="evidence" value="ECO:0007669"/>
    <property type="project" value="InterPro"/>
</dbReference>
<dbReference type="InterPro" id="IPR012941">
    <property type="entry name" value="Phe_hydrox_C_dim_dom"/>
</dbReference>
<reference evidence="8" key="1">
    <citation type="submission" date="2023-06" db="EMBL/GenBank/DDBJ databases">
        <title>Genome-scale phylogeny and comparative genomics of the fungal order Sordariales.</title>
        <authorList>
            <consortium name="Lawrence Berkeley National Laboratory"/>
            <person name="Hensen N."/>
            <person name="Bonometti L."/>
            <person name="Westerberg I."/>
            <person name="Brannstrom I.O."/>
            <person name="Guillou S."/>
            <person name="Cros-Aarteil S."/>
            <person name="Calhoun S."/>
            <person name="Haridas S."/>
            <person name="Kuo A."/>
            <person name="Mondo S."/>
            <person name="Pangilinan J."/>
            <person name="Riley R."/>
            <person name="LaButti K."/>
            <person name="Andreopoulos B."/>
            <person name="Lipzen A."/>
            <person name="Chen C."/>
            <person name="Yanf M."/>
            <person name="Daum C."/>
            <person name="Ng V."/>
            <person name="Clum A."/>
            <person name="Steindorff A."/>
            <person name="Ohm R."/>
            <person name="Martin F."/>
            <person name="Silar P."/>
            <person name="Natvig D."/>
            <person name="Lalanne C."/>
            <person name="Gautier V."/>
            <person name="Ament-velasquez S.L."/>
            <person name="Kruys A."/>
            <person name="Hutchinson M.I."/>
            <person name="Powell A.J."/>
            <person name="Barry K."/>
            <person name="Miller A.N."/>
            <person name="Grigoriev I.V."/>
            <person name="Debuchy R."/>
            <person name="Gladieux P."/>
            <person name="Thoren M.H."/>
            <person name="Johannesson H."/>
        </authorList>
    </citation>
    <scope>NUCLEOTIDE SEQUENCE</scope>
    <source>
        <strain evidence="8">SMH3391-2</strain>
    </source>
</reference>
<dbReference type="PRINTS" id="PR00420">
    <property type="entry name" value="RNGMNOXGNASE"/>
</dbReference>
<organism evidence="8 9">
    <name type="scientific">Bombardia bombarda</name>
    <dbReference type="NCBI Taxonomy" id="252184"/>
    <lineage>
        <taxon>Eukaryota</taxon>
        <taxon>Fungi</taxon>
        <taxon>Dikarya</taxon>
        <taxon>Ascomycota</taxon>
        <taxon>Pezizomycotina</taxon>
        <taxon>Sordariomycetes</taxon>
        <taxon>Sordariomycetidae</taxon>
        <taxon>Sordariales</taxon>
        <taxon>Lasiosphaeriaceae</taxon>
        <taxon>Bombardia</taxon>
    </lineage>
</organism>
<evidence type="ECO:0000256" key="5">
    <source>
        <dbReference type="SAM" id="MobiDB-lite"/>
    </source>
</evidence>
<comment type="similarity">
    <text evidence="1">Belongs to the PheA/TfdB FAD monooxygenase family.</text>
</comment>
<dbReference type="InterPro" id="IPR038220">
    <property type="entry name" value="PHOX_C_sf"/>
</dbReference>
<dbReference type="GO" id="GO:0016709">
    <property type="term" value="F:oxidoreductase activity, acting on paired donors, with incorporation or reduction of molecular oxygen, NAD(P)H as one donor, and incorporation of one atom of oxygen"/>
    <property type="evidence" value="ECO:0007669"/>
    <property type="project" value="UniProtKB-ARBA"/>
</dbReference>
<dbReference type="PANTHER" id="PTHR43004:SF20">
    <property type="entry name" value="2-MONOOXYGENASE, PUTATIVE (AFU_ORTHOLOGUE AFUA_1G13660)-RELATED"/>
    <property type="match status" value="1"/>
</dbReference>
<proteinExistence type="inferred from homology"/>
<keyword evidence="9" id="KW-1185">Reference proteome</keyword>
<dbReference type="Pfam" id="PF01494">
    <property type="entry name" value="FAD_binding_3"/>
    <property type="match status" value="1"/>
</dbReference>
<comment type="caution">
    <text evidence="8">The sequence shown here is derived from an EMBL/GenBank/DDBJ whole genome shotgun (WGS) entry which is preliminary data.</text>
</comment>
<dbReference type="PANTHER" id="PTHR43004">
    <property type="entry name" value="TRK SYSTEM POTASSIUM UPTAKE PROTEIN"/>
    <property type="match status" value="1"/>
</dbReference>
<gene>
    <name evidence="8" type="ORF">B0T17DRAFT_497957</name>
</gene>
<evidence type="ECO:0000256" key="2">
    <source>
        <dbReference type="ARBA" id="ARBA00022630"/>
    </source>
</evidence>
<dbReference type="Gene3D" id="3.40.30.20">
    <property type="match status" value="1"/>
</dbReference>
<dbReference type="Pfam" id="PF07976">
    <property type="entry name" value="Phe_hydrox_dim"/>
    <property type="match status" value="1"/>
</dbReference>
<feature type="domain" description="FAD-binding" evidence="6">
    <location>
        <begin position="92"/>
        <end position="461"/>
    </location>
</feature>
<feature type="compositionally biased region" description="Acidic residues" evidence="5">
    <location>
        <begin position="32"/>
        <end position="43"/>
    </location>
</feature>
<evidence type="ECO:0000313" key="8">
    <source>
        <dbReference type="EMBL" id="KAK0615276.1"/>
    </source>
</evidence>
<dbReference type="SUPFAM" id="SSF52833">
    <property type="entry name" value="Thioredoxin-like"/>
    <property type="match status" value="1"/>
</dbReference>
<dbReference type="Gene3D" id="3.30.9.10">
    <property type="entry name" value="D-Amino Acid Oxidase, subunit A, domain 2"/>
    <property type="match status" value="1"/>
</dbReference>
<feature type="compositionally biased region" description="Polar residues" evidence="5">
    <location>
        <begin position="1"/>
        <end position="11"/>
    </location>
</feature>
<sequence length="728" mass="79536">MATSIPPSTWENGFRQPATKTEAPWLWKSDDGEQSEADDDDPDAFLAPPSKELVTSSAHNSRGINVIRTWPTLFDGTNNPHGTPSWWKPVEEVDVLIVGAGPSGLEMAVSLARQRVSFRIIDKADSPLIAGRADGVQPRFLETVATWGLASEVAEEGPLIERTAIYLNGEKLLFGRSHQSDSRYRGLHIITQGQIERIYIRDLARHKALVERSSVLLPNYTVSTGEDAGDHPVSATIRNERTGKDSTVRAKFIVGCDGAASTVRKGLNIPFDGVSTDIYWGIMDCIFESDYPHAWVFGSVISSKHGGCVIIPREDGLYTQLDTSHTGPIATSRQAKDASFAESGGRVEIDTITPEEVLEQANKIFAPYKLKFAAPLSWFAIWKISERVARYYSSPDMRVHLVGDAAHVHSVMGAFGLNASIMDAANLAWKLGLAVHNKAKPETILPTYGMERRGHAVRIIEVSGTYLRFITGSHMPVPNLRDLDALNADNHASDSRVVPVSSSDAPPEQTEKTNGSTPKTPQEEGMGFVKSFFQAHGQFLLGVDCAYNPSVLAPADDELSKDTRPPLNVHNGVRAPNPRVCLSTNATGYLYDLFAGKPRFHLVVFASSLAGAEVRRRVAVFAAALDDPKGFYRRLGESERFTVTVVVKCLPFEIDEVLGASQFDGLRNAQANVVFDDRAPDEDAHTTWGANHAKGGVVVIRPDLWVGFTAFPDEVGRVGAYFDAFLQG</sequence>
<evidence type="ECO:0000256" key="3">
    <source>
        <dbReference type="ARBA" id="ARBA00022827"/>
    </source>
</evidence>
<feature type="compositionally biased region" description="Low complexity" evidence="5">
    <location>
        <begin position="495"/>
        <end position="507"/>
    </location>
</feature>
<keyword evidence="4" id="KW-0560">Oxidoreductase</keyword>
<name>A0AA40BVJ5_9PEZI</name>
<evidence type="ECO:0000259" key="6">
    <source>
        <dbReference type="Pfam" id="PF01494"/>
    </source>
</evidence>
<feature type="domain" description="Phenol hydroxylase-like C-terminal dimerisation" evidence="7">
    <location>
        <begin position="546"/>
        <end position="727"/>
    </location>
</feature>
<evidence type="ECO:0000259" key="7">
    <source>
        <dbReference type="Pfam" id="PF07976"/>
    </source>
</evidence>
<dbReference type="AlphaFoldDB" id="A0AA40BVJ5"/>
<evidence type="ECO:0000256" key="1">
    <source>
        <dbReference type="ARBA" id="ARBA00007801"/>
    </source>
</evidence>
<dbReference type="InterPro" id="IPR036188">
    <property type="entry name" value="FAD/NAD-bd_sf"/>
</dbReference>
<feature type="region of interest" description="Disordered" evidence="5">
    <location>
        <begin position="492"/>
        <end position="522"/>
    </location>
</feature>
<dbReference type="InterPro" id="IPR036249">
    <property type="entry name" value="Thioredoxin-like_sf"/>
</dbReference>
<accession>A0AA40BVJ5</accession>
<dbReference type="Proteomes" id="UP001174934">
    <property type="component" value="Unassembled WGS sequence"/>
</dbReference>